<organism evidence="1 2">
    <name type="scientific">Onychostoma macrolepis</name>
    <dbReference type="NCBI Taxonomy" id="369639"/>
    <lineage>
        <taxon>Eukaryota</taxon>
        <taxon>Metazoa</taxon>
        <taxon>Chordata</taxon>
        <taxon>Craniata</taxon>
        <taxon>Vertebrata</taxon>
        <taxon>Euteleostomi</taxon>
        <taxon>Actinopterygii</taxon>
        <taxon>Neopterygii</taxon>
        <taxon>Teleostei</taxon>
        <taxon>Ostariophysi</taxon>
        <taxon>Cypriniformes</taxon>
        <taxon>Cyprinidae</taxon>
        <taxon>Acrossocheilinae</taxon>
        <taxon>Onychostoma</taxon>
    </lineage>
</organism>
<dbReference type="PANTHER" id="PTHR46601">
    <property type="entry name" value="ULP_PROTEASE DOMAIN-CONTAINING PROTEIN"/>
    <property type="match status" value="1"/>
</dbReference>
<protein>
    <submittedName>
        <fullName evidence="1">Uncharacterized protein</fullName>
    </submittedName>
</protein>
<evidence type="ECO:0000313" key="2">
    <source>
        <dbReference type="Proteomes" id="UP000579812"/>
    </source>
</evidence>
<dbReference type="AlphaFoldDB" id="A0A7J6CNL5"/>
<comment type="caution">
    <text evidence="1">The sequence shown here is derived from an EMBL/GenBank/DDBJ whole genome shotgun (WGS) entry which is preliminary data.</text>
</comment>
<gene>
    <name evidence="1" type="ORF">G5714_009903</name>
</gene>
<dbReference type="PANTHER" id="PTHR46601:SF1">
    <property type="entry name" value="ADF-H DOMAIN-CONTAINING PROTEIN"/>
    <property type="match status" value="1"/>
</dbReference>
<name>A0A7J6CNL5_9TELE</name>
<keyword evidence="2" id="KW-1185">Reference proteome</keyword>
<reference evidence="1 2" key="1">
    <citation type="submission" date="2020-04" db="EMBL/GenBank/DDBJ databases">
        <title>Chromosome-level genome assembly of a cyprinid fish Onychostoma macrolepis by integration of Nanopore Sequencing, Bionano and Hi-C technology.</title>
        <authorList>
            <person name="Wang D."/>
        </authorList>
    </citation>
    <scope>NUCLEOTIDE SEQUENCE [LARGE SCALE GENOMIC DNA]</scope>
    <source>
        <strain evidence="1">SWU-2019</strain>
        <tissue evidence="1">Muscle</tissue>
    </source>
</reference>
<proteinExistence type="predicted"/>
<accession>A0A7J6CNL5</accession>
<dbReference type="Proteomes" id="UP000579812">
    <property type="component" value="Unassembled WGS sequence"/>
</dbReference>
<sequence length="415" mass="48023">MGKKQTITQAKVRMQKRFLVDTLKNLHKKYLAENPRKSVSYSLFCRLRPFWVVHPTLSDRETCLCKLHENLGFVAQKLFSMKLLNTPEPETLMAEICCDQTNKECMYNDCGNCKEKEFTLLREYEGSTQVAYMQWVTEDTKGQTKDNIETTFKKTVKKKNVFPAVTVVHFLSDGPCTQYRQKGNFYLFTSLLHKKGFQAGTWNFFEASHGKGAPDGVGGVMKRSADRLVSHGRDIHNAMDLFEALVHTGTTLKLFYVSEESIDRAMKDMPDSIPQVPSTMRMHQVVTTSPGHMLYRDVSCMCTVDKILQCTCYNTKAFSFNIQSTPMTEEIKWGPEVIQKWCVIKYYGDIYPGIITTIDEVQVQVRCMHRVGVNRFFWPTREDMIWYVFDDVICFIPPPQPVTTRHHEIQKDIWA</sequence>
<dbReference type="EMBL" id="JAAMOB010000009">
    <property type="protein sequence ID" value="KAF4108830.1"/>
    <property type="molecule type" value="Genomic_DNA"/>
</dbReference>
<evidence type="ECO:0000313" key="1">
    <source>
        <dbReference type="EMBL" id="KAF4108830.1"/>
    </source>
</evidence>